<reference evidence="1" key="2">
    <citation type="submission" date="2020-09" db="EMBL/GenBank/DDBJ databases">
        <authorList>
            <person name="Sun Q."/>
            <person name="Zhou Y."/>
        </authorList>
    </citation>
    <scope>NUCLEOTIDE SEQUENCE</scope>
    <source>
        <strain evidence="1">CGMCC 1.15725</strain>
    </source>
</reference>
<keyword evidence="2" id="KW-1185">Reference proteome</keyword>
<dbReference type="Proteomes" id="UP000646365">
    <property type="component" value="Unassembled WGS sequence"/>
</dbReference>
<organism evidence="1 2">
    <name type="scientific">Aliidongia dinghuensis</name>
    <dbReference type="NCBI Taxonomy" id="1867774"/>
    <lineage>
        <taxon>Bacteria</taxon>
        <taxon>Pseudomonadati</taxon>
        <taxon>Pseudomonadota</taxon>
        <taxon>Alphaproteobacteria</taxon>
        <taxon>Rhodospirillales</taxon>
        <taxon>Dongiaceae</taxon>
        <taxon>Aliidongia</taxon>
    </lineage>
</organism>
<evidence type="ECO:0000313" key="2">
    <source>
        <dbReference type="Proteomes" id="UP000646365"/>
    </source>
</evidence>
<proteinExistence type="predicted"/>
<name>A0A8J3E2M1_9PROT</name>
<sequence>MMESWLSLVTFTRRLDDGRGSSVSGIGPELAGPQPFDTSIVSNFSILLTFREETTAIAADFVVTDTSPKGTRNDC</sequence>
<evidence type="ECO:0000313" key="1">
    <source>
        <dbReference type="EMBL" id="GGF22510.1"/>
    </source>
</evidence>
<gene>
    <name evidence="1" type="ORF">GCM10011611_30750</name>
</gene>
<dbReference type="EMBL" id="BMJQ01000007">
    <property type="protein sequence ID" value="GGF22510.1"/>
    <property type="molecule type" value="Genomic_DNA"/>
</dbReference>
<comment type="caution">
    <text evidence="1">The sequence shown here is derived from an EMBL/GenBank/DDBJ whole genome shotgun (WGS) entry which is preliminary data.</text>
</comment>
<dbReference type="AlphaFoldDB" id="A0A8J3E2M1"/>
<reference evidence="1" key="1">
    <citation type="journal article" date="2014" name="Int. J. Syst. Evol. Microbiol.">
        <title>Complete genome sequence of Corynebacterium casei LMG S-19264T (=DSM 44701T), isolated from a smear-ripened cheese.</title>
        <authorList>
            <consortium name="US DOE Joint Genome Institute (JGI-PGF)"/>
            <person name="Walter F."/>
            <person name="Albersmeier A."/>
            <person name="Kalinowski J."/>
            <person name="Ruckert C."/>
        </authorList>
    </citation>
    <scope>NUCLEOTIDE SEQUENCE</scope>
    <source>
        <strain evidence="1">CGMCC 1.15725</strain>
    </source>
</reference>
<protein>
    <submittedName>
        <fullName evidence="1">Uncharacterized protein</fullName>
    </submittedName>
</protein>
<accession>A0A8J3E2M1</accession>